<evidence type="ECO:0000256" key="8">
    <source>
        <dbReference type="PIRNR" id="PIRNR006351"/>
    </source>
</evidence>
<proteinExistence type="predicted"/>
<feature type="transmembrane region" description="Helical" evidence="9">
    <location>
        <begin position="373"/>
        <end position="392"/>
    </location>
</feature>
<evidence type="ECO:0000256" key="1">
    <source>
        <dbReference type="ARBA" id="ARBA00004651"/>
    </source>
</evidence>
<evidence type="ECO:0000256" key="7">
    <source>
        <dbReference type="ARBA" id="ARBA00023136"/>
    </source>
</evidence>
<dbReference type="OrthoDB" id="1641940at2"/>
<feature type="transmembrane region" description="Helical" evidence="9">
    <location>
        <begin position="313"/>
        <end position="338"/>
    </location>
</feature>
<reference evidence="11 12" key="1">
    <citation type="submission" date="2019-05" db="EMBL/GenBank/DDBJ databases">
        <title>Culicoidintestinum kansasii gen. nov., sp. nov. from the gastrointestinal tract of the biting midge, Culicoides sonorensis.</title>
        <authorList>
            <person name="Neupane S."/>
            <person name="Ghosh A."/>
            <person name="Gunther S."/>
            <person name="Martin K."/>
            <person name="Zurek L."/>
        </authorList>
    </citation>
    <scope>NUCLEOTIDE SEQUENCE [LARGE SCALE GENOMIC DNA]</scope>
    <source>
        <strain evidence="11 12">CS-1</strain>
    </source>
</reference>
<feature type="transmembrane region" description="Helical" evidence="9">
    <location>
        <begin position="344"/>
        <end position="366"/>
    </location>
</feature>
<sequence>MLESIEKVMEHFLMPVAAWVGRNRYIGAIRDAFITFTPFIIAASLFLIVTSFPIPAYQDFMAGFIGENWSTYLEYSFAATFPFMGMFISFLVAYKLARSYEIEGISAGLLSVICFLTITPQASVDTFGGVLPMEWLGSKGLLVGMVIAIISTEVLRLFLRKNWVIKLPEGVPPAVSASFAAIIPALVMMIVMLLVRNGFAMTSFGTFHQLIYQVLATPIRSFGTSLVGAILTVVAISLLWSVGINSGSLVNGILRPFWLENQEINMAAIKLGQTPPNIVTEQFYDMIWMGGAGVTLALVIVILIVAKGKQNRMIGALSVAPGIFNINEPVLFGVPVILNPIMLIPFNVVPIVMVVTQYAAMAIGLVARPTGVVIPWTTPPVISGFIITGHWSGAVMQIVNLIIAGLIYLPFILFIDRQQVKQENELAAAEK</sequence>
<dbReference type="AlphaFoldDB" id="A0A5R8QH46"/>
<accession>A0A5R8QH46</accession>
<keyword evidence="2 8" id="KW-0813">Transport</keyword>
<feature type="domain" description="PTS EIIC type-3" evidence="10">
    <location>
        <begin position="9"/>
        <end position="411"/>
    </location>
</feature>
<dbReference type="GO" id="GO:0008982">
    <property type="term" value="F:protein-N(PI)-phosphohistidine-sugar phosphotransferase activity"/>
    <property type="evidence" value="ECO:0007669"/>
    <property type="project" value="UniProtKB-UniRule"/>
</dbReference>
<dbReference type="InterPro" id="IPR004501">
    <property type="entry name" value="PTS_EIIC_3"/>
</dbReference>
<dbReference type="FunCoup" id="A0A5R8QH46">
    <property type="interactions" value="54"/>
</dbReference>
<gene>
    <name evidence="11" type="ORF">FEZ08_01490</name>
</gene>
<dbReference type="Pfam" id="PF02378">
    <property type="entry name" value="PTS_EIIC"/>
    <property type="match status" value="1"/>
</dbReference>
<dbReference type="EMBL" id="VBWP01000001">
    <property type="protein sequence ID" value="TLG77318.1"/>
    <property type="molecule type" value="Genomic_DNA"/>
</dbReference>
<keyword evidence="5 9" id="KW-0812">Transmembrane</keyword>
<keyword evidence="6 9" id="KW-1133">Transmembrane helix</keyword>
<evidence type="ECO:0000259" key="10">
    <source>
        <dbReference type="PROSITE" id="PS51105"/>
    </source>
</evidence>
<keyword evidence="7 8" id="KW-0472">Membrane</keyword>
<name>A0A5R8QH46_9FIRM</name>
<keyword evidence="4 8" id="KW-0762">Sugar transport</keyword>
<comment type="subcellular location">
    <subcellularLocation>
        <location evidence="1">Cell membrane</location>
        <topology evidence="1">Multi-pass membrane protein</topology>
    </subcellularLocation>
</comment>
<evidence type="ECO:0000256" key="4">
    <source>
        <dbReference type="ARBA" id="ARBA00022597"/>
    </source>
</evidence>
<dbReference type="PIRSF" id="PIRSF006351">
    <property type="entry name" value="PTS_EIIC-Cellobiose"/>
    <property type="match status" value="1"/>
</dbReference>
<evidence type="ECO:0000256" key="2">
    <source>
        <dbReference type="ARBA" id="ARBA00022448"/>
    </source>
</evidence>
<dbReference type="InterPro" id="IPR004796">
    <property type="entry name" value="PTS_IIC_cello"/>
</dbReference>
<evidence type="ECO:0000313" key="11">
    <source>
        <dbReference type="EMBL" id="TLG77318.1"/>
    </source>
</evidence>
<feature type="transmembrane region" description="Helical" evidence="9">
    <location>
        <begin position="398"/>
        <end position="415"/>
    </location>
</feature>
<evidence type="ECO:0000256" key="3">
    <source>
        <dbReference type="ARBA" id="ARBA00022475"/>
    </source>
</evidence>
<feature type="transmembrane region" description="Helical" evidence="9">
    <location>
        <begin position="286"/>
        <end position="306"/>
    </location>
</feature>
<dbReference type="NCBIfam" id="TIGR00410">
    <property type="entry name" value="lacE"/>
    <property type="match status" value="1"/>
</dbReference>
<dbReference type="GO" id="GO:0005886">
    <property type="term" value="C:plasma membrane"/>
    <property type="evidence" value="ECO:0007669"/>
    <property type="project" value="UniProtKB-SubCell"/>
</dbReference>
<feature type="transmembrane region" description="Helical" evidence="9">
    <location>
        <begin position="32"/>
        <end position="55"/>
    </location>
</feature>
<evidence type="ECO:0000313" key="12">
    <source>
        <dbReference type="Proteomes" id="UP000306912"/>
    </source>
</evidence>
<feature type="transmembrane region" description="Helical" evidence="9">
    <location>
        <begin position="75"/>
        <end position="97"/>
    </location>
</feature>
<dbReference type="RefSeq" id="WP_138189925.1">
    <property type="nucleotide sequence ID" value="NZ_VBWP01000001.1"/>
</dbReference>
<keyword evidence="12" id="KW-1185">Reference proteome</keyword>
<dbReference type="PROSITE" id="PS51105">
    <property type="entry name" value="PTS_EIIC_TYPE_3"/>
    <property type="match status" value="1"/>
</dbReference>
<evidence type="ECO:0000256" key="5">
    <source>
        <dbReference type="ARBA" id="ARBA00022692"/>
    </source>
</evidence>
<dbReference type="GO" id="GO:0009401">
    <property type="term" value="P:phosphoenolpyruvate-dependent sugar phosphotransferase system"/>
    <property type="evidence" value="ECO:0007669"/>
    <property type="project" value="InterPro"/>
</dbReference>
<organism evidence="11 12">
    <name type="scientific">Culicoidibacter larvae</name>
    <dbReference type="NCBI Taxonomy" id="2579976"/>
    <lineage>
        <taxon>Bacteria</taxon>
        <taxon>Bacillati</taxon>
        <taxon>Bacillota</taxon>
        <taxon>Culicoidibacteria</taxon>
        <taxon>Culicoidibacterales</taxon>
        <taxon>Culicoidibacteraceae</taxon>
        <taxon>Culicoidibacter</taxon>
    </lineage>
</organism>
<keyword evidence="3 8" id="KW-1003">Cell membrane</keyword>
<feature type="transmembrane region" description="Helical" evidence="9">
    <location>
        <begin position="141"/>
        <end position="159"/>
    </location>
</feature>
<dbReference type="Proteomes" id="UP000306912">
    <property type="component" value="Unassembled WGS sequence"/>
</dbReference>
<dbReference type="InterPro" id="IPR003352">
    <property type="entry name" value="PTS_EIIC"/>
</dbReference>
<dbReference type="PANTHER" id="PTHR33989">
    <property type="match status" value="1"/>
</dbReference>
<evidence type="ECO:0000256" key="9">
    <source>
        <dbReference type="SAM" id="Phobius"/>
    </source>
</evidence>
<evidence type="ECO:0000256" key="6">
    <source>
        <dbReference type="ARBA" id="ARBA00022989"/>
    </source>
</evidence>
<dbReference type="InParanoid" id="A0A5R8QH46"/>
<feature type="transmembrane region" description="Helical" evidence="9">
    <location>
        <begin position="222"/>
        <end position="242"/>
    </location>
</feature>
<feature type="transmembrane region" description="Helical" evidence="9">
    <location>
        <begin position="171"/>
        <end position="192"/>
    </location>
</feature>
<protein>
    <recommendedName>
        <fullName evidence="8">Permease IIC component</fullName>
    </recommendedName>
</protein>
<dbReference type="InterPro" id="IPR051088">
    <property type="entry name" value="PTS_Sugar-EIIC/EIIB"/>
</dbReference>
<dbReference type="GO" id="GO:1901264">
    <property type="term" value="P:carbohydrate derivative transport"/>
    <property type="evidence" value="ECO:0007669"/>
    <property type="project" value="TreeGrafter"/>
</dbReference>
<comment type="function">
    <text evidence="8">The phosphoenolpyruvate-dependent sugar phosphotransferase system (PTS), a major carbohydrate active -transport system, catalyzes the phosphorylation of incoming sugar substrates concomitant with their translocation across the cell membrane.</text>
</comment>
<comment type="caution">
    <text evidence="11">The sequence shown here is derived from an EMBL/GenBank/DDBJ whole genome shotgun (WGS) entry which is preliminary data.</text>
</comment>
<dbReference type="PANTHER" id="PTHR33989:SF11">
    <property type="entry name" value="LICHENAN PERMEASE IIC COMPONENT"/>
    <property type="match status" value="1"/>
</dbReference>